<keyword evidence="3" id="KW-1185">Reference proteome</keyword>
<name>A0A834P492_VESPE</name>
<protein>
    <submittedName>
        <fullName evidence="2">Uncharacterized protein</fullName>
    </submittedName>
</protein>
<evidence type="ECO:0000256" key="1">
    <source>
        <dbReference type="SAM" id="MobiDB-lite"/>
    </source>
</evidence>
<reference evidence="2" key="1">
    <citation type="journal article" date="2020" name="G3 (Bethesda)">
        <title>High-Quality Assemblies for Three Invasive Social Wasps from the &lt;i&gt;Vespula&lt;/i&gt; Genus.</title>
        <authorList>
            <person name="Harrop T.W.R."/>
            <person name="Guhlin J."/>
            <person name="McLaughlin G.M."/>
            <person name="Permina E."/>
            <person name="Stockwell P."/>
            <person name="Gilligan J."/>
            <person name="Le Lec M.F."/>
            <person name="Gruber M.A.M."/>
            <person name="Quinn O."/>
            <person name="Lovegrove M."/>
            <person name="Duncan E.J."/>
            <person name="Remnant E.J."/>
            <person name="Van Eeckhoven J."/>
            <person name="Graham B."/>
            <person name="Knapp R.A."/>
            <person name="Langford K.W."/>
            <person name="Kronenberg Z."/>
            <person name="Press M.O."/>
            <person name="Eacker S.M."/>
            <person name="Wilson-Rankin E.E."/>
            <person name="Purcell J."/>
            <person name="Lester P.J."/>
            <person name="Dearden P.K."/>
        </authorList>
    </citation>
    <scope>NUCLEOTIDE SEQUENCE</scope>
    <source>
        <strain evidence="2">Volc-1</strain>
    </source>
</reference>
<feature type="region of interest" description="Disordered" evidence="1">
    <location>
        <begin position="1"/>
        <end position="36"/>
    </location>
</feature>
<feature type="compositionally biased region" description="Basic and acidic residues" evidence="1">
    <location>
        <begin position="8"/>
        <end position="23"/>
    </location>
</feature>
<accession>A0A834P492</accession>
<evidence type="ECO:0000313" key="2">
    <source>
        <dbReference type="EMBL" id="KAF7427433.1"/>
    </source>
</evidence>
<dbReference type="EMBL" id="JACSDY010000005">
    <property type="protein sequence ID" value="KAF7427433.1"/>
    <property type="molecule type" value="Genomic_DNA"/>
</dbReference>
<evidence type="ECO:0000313" key="3">
    <source>
        <dbReference type="Proteomes" id="UP000600918"/>
    </source>
</evidence>
<dbReference type="AlphaFoldDB" id="A0A834P492"/>
<gene>
    <name evidence="2" type="ORF">H0235_007127</name>
</gene>
<comment type="caution">
    <text evidence="2">The sequence shown here is derived from an EMBL/GenBank/DDBJ whole genome shotgun (WGS) entry which is preliminary data.</text>
</comment>
<sequence length="73" mass="8285">MCFFGDFDSSKLEKRKETSRSDRQVSSQSRRGSPEILQEMLSRPILPFCYSIQSPIIPIGSAEVDKEKPYAEG</sequence>
<proteinExistence type="predicted"/>
<dbReference type="Proteomes" id="UP000600918">
    <property type="component" value="Unassembled WGS sequence"/>
</dbReference>
<organism evidence="2 3">
    <name type="scientific">Vespula pensylvanica</name>
    <name type="common">Western yellow jacket</name>
    <name type="synonym">Wasp</name>
    <dbReference type="NCBI Taxonomy" id="30213"/>
    <lineage>
        <taxon>Eukaryota</taxon>
        <taxon>Metazoa</taxon>
        <taxon>Ecdysozoa</taxon>
        <taxon>Arthropoda</taxon>
        <taxon>Hexapoda</taxon>
        <taxon>Insecta</taxon>
        <taxon>Pterygota</taxon>
        <taxon>Neoptera</taxon>
        <taxon>Endopterygota</taxon>
        <taxon>Hymenoptera</taxon>
        <taxon>Apocrita</taxon>
        <taxon>Aculeata</taxon>
        <taxon>Vespoidea</taxon>
        <taxon>Vespidae</taxon>
        <taxon>Vespinae</taxon>
        <taxon>Vespula</taxon>
    </lineage>
</organism>